<gene>
    <name evidence="1" type="ORF">I8E28_11770</name>
</gene>
<accession>A0A934Q191</accession>
<sequence length="124" mass="13394">MSTVLAAFDKRFAADQALEHIAGTGVPRADLHVEHDLERLKRVSTSRKLGNDSVLGSAGRMFADLVQTNVDYHHVDLVTEALERGASVLVVRLADATQTDRVVGLVKKLGAYDVVTRAAADMPN</sequence>
<dbReference type="AlphaFoldDB" id="A0A934Q191"/>
<dbReference type="EMBL" id="JAEDAO010000001">
    <property type="protein sequence ID" value="MBK0393270.1"/>
    <property type="molecule type" value="Genomic_DNA"/>
</dbReference>
<keyword evidence="2" id="KW-1185">Reference proteome</keyword>
<reference evidence="1" key="1">
    <citation type="submission" date="2020-12" db="EMBL/GenBank/DDBJ databases">
        <title>Ramlibacter sp. nov., isolated from a freshwater alga, Cryptomonas.</title>
        <authorList>
            <person name="Kim H.M."/>
            <person name="Jeon C.O."/>
        </authorList>
    </citation>
    <scope>NUCLEOTIDE SEQUENCE</scope>
    <source>
        <strain evidence="1">CrO1</strain>
    </source>
</reference>
<protein>
    <submittedName>
        <fullName evidence="1">Uncharacterized protein</fullName>
    </submittedName>
</protein>
<dbReference type="Proteomes" id="UP000617041">
    <property type="component" value="Unassembled WGS sequence"/>
</dbReference>
<dbReference type="RefSeq" id="WP_200788249.1">
    <property type="nucleotide sequence ID" value="NZ_JAEDAO010000001.1"/>
</dbReference>
<name>A0A934Q191_9BURK</name>
<organism evidence="1 2">
    <name type="scientific">Ramlibacter algicola</name>
    <dbReference type="NCBI Taxonomy" id="2795217"/>
    <lineage>
        <taxon>Bacteria</taxon>
        <taxon>Pseudomonadati</taxon>
        <taxon>Pseudomonadota</taxon>
        <taxon>Betaproteobacteria</taxon>
        <taxon>Burkholderiales</taxon>
        <taxon>Comamonadaceae</taxon>
        <taxon>Ramlibacter</taxon>
    </lineage>
</organism>
<evidence type="ECO:0000313" key="1">
    <source>
        <dbReference type="EMBL" id="MBK0393270.1"/>
    </source>
</evidence>
<comment type="caution">
    <text evidence="1">The sequence shown here is derived from an EMBL/GenBank/DDBJ whole genome shotgun (WGS) entry which is preliminary data.</text>
</comment>
<evidence type="ECO:0000313" key="2">
    <source>
        <dbReference type="Proteomes" id="UP000617041"/>
    </source>
</evidence>
<proteinExistence type="predicted"/>